<dbReference type="AlphaFoldDB" id="A0A1G7GJ51"/>
<feature type="transmembrane region" description="Helical" evidence="1">
    <location>
        <begin position="32"/>
        <end position="50"/>
    </location>
</feature>
<dbReference type="OrthoDB" id="186995at2157"/>
<keyword evidence="1" id="KW-0472">Membrane</keyword>
<evidence type="ECO:0000313" key="3">
    <source>
        <dbReference type="Proteomes" id="UP000199076"/>
    </source>
</evidence>
<keyword evidence="1" id="KW-0812">Transmembrane</keyword>
<dbReference type="Proteomes" id="UP000199076">
    <property type="component" value="Unassembled WGS sequence"/>
</dbReference>
<keyword evidence="3" id="KW-1185">Reference proteome</keyword>
<dbReference type="STRING" id="660518.SAMN05216218_10265"/>
<proteinExistence type="predicted"/>
<keyword evidence="1" id="KW-1133">Transmembrane helix</keyword>
<name>A0A1G7GJ51_9EURY</name>
<organism evidence="2 3">
    <name type="scientific">Halorientalis regularis</name>
    <dbReference type="NCBI Taxonomy" id="660518"/>
    <lineage>
        <taxon>Archaea</taxon>
        <taxon>Methanobacteriati</taxon>
        <taxon>Methanobacteriota</taxon>
        <taxon>Stenosarchaea group</taxon>
        <taxon>Halobacteria</taxon>
        <taxon>Halobacteriales</taxon>
        <taxon>Haloarculaceae</taxon>
        <taxon>Halorientalis</taxon>
    </lineage>
</organism>
<dbReference type="EMBL" id="FNBK01000002">
    <property type="protein sequence ID" value="SDE88125.1"/>
    <property type="molecule type" value="Genomic_DNA"/>
</dbReference>
<sequence length="68" mass="7537">MASRGRVVRPGTVRTTVSRTLARFPEPVPLPWQFWAGAGVFGSVFAYLLSKYDRDSGRYSAESADNQV</sequence>
<accession>A0A1G7GJ51</accession>
<dbReference type="RefSeq" id="WP_092687674.1">
    <property type="nucleotide sequence ID" value="NZ_FNBK01000002.1"/>
</dbReference>
<gene>
    <name evidence="2" type="ORF">SAMN05216218_10265</name>
</gene>
<protein>
    <submittedName>
        <fullName evidence="2">Uncharacterized protein</fullName>
    </submittedName>
</protein>
<reference evidence="3" key="1">
    <citation type="submission" date="2016-10" db="EMBL/GenBank/DDBJ databases">
        <authorList>
            <person name="Varghese N."/>
            <person name="Submissions S."/>
        </authorList>
    </citation>
    <scope>NUCLEOTIDE SEQUENCE [LARGE SCALE GENOMIC DNA]</scope>
    <source>
        <strain evidence="3">IBRC-M 10760</strain>
    </source>
</reference>
<evidence type="ECO:0000256" key="1">
    <source>
        <dbReference type="SAM" id="Phobius"/>
    </source>
</evidence>
<evidence type="ECO:0000313" key="2">
    <source>
        <dbReference type="EMBL" id="SDE88125.1"/>
    </source>
</evidence>